<organism evidence="4 5">
    <name type="scientific">Gottfriedia luciferensis</name>
    <dbReference type="NCBI Taxonomy" id="178774"/>
    <lineage>
        <taxon>Bacteria</taxon>
        <taxon>Bacillati</taxon>
        <taxon>Bacillota</taxon>
        <taxon>Bacilli</taxon>
        <taxon>Bacillales</taxon>
        <taxon>Bacillaceae</taxon>
        <taxon>Gottfriedia</taxon>
    </lineage>
</organism>
<protein>
    <recommendedName>
        <fullName evidence="3">Molybdopterin synthase sulfur carrier subunit</fullName>
    </recommendedName>
</protein>
<accession>A0ABX2ZSM6</accession>
<dbReference type="InterPro" id="IPR044672">
    <property type="entry name" value="MOCS2A"/>
</dbReference>
<reference evidence="4 5" key="1">
    <citation type="submission" date="2016-07" db="EMBL/GenBank/DDBJ databases">
        <authorList>
            <person name="Townsley L."/>
            <person name="Shank E.A."/>
        </authorList>
    </citation>
    <scope>NUCLEOTIDE SEQUENCE [LARGE SCALE GENOMIC DNA]</scope>
    <source>
        <strain evidence="4 5">CH01</strain>
    </source>
</reference>
<dbReference type="NCBIfam" id="TIGR01682">
    <property type="entry name" value="moaD"/>
    <property type="match status" value="1"/>
</dbReference>
<evidence type="ECO:0000313" key="4">
    <source>
        <dbReference type="EMBL" id="ODG91464.1"/>
    </source>
</evidence>
<evidence type="ECO:0000256" key="2">
    <source>
        <dbReference type="ARBA" id="ARBA00024200"/>
    </source>
</evidence>
<dbReference type="InterPro" id="IPR012675">
    <property type="entry name" value="Beta-grasp_dom_sf"/>
</dbReference>
<evidence type="ECO:0000313" key="5">
    <source>
        <dbReference type="Proteomes" id="UP000094580"/>
    </source>
</evidence>
<sequence>MIKVLLFAHLREKAGTDELTVTDKNGINVKELKDWLMNKYDLPQLNQIMTAINEEFVTDEEIVNDGDTVAFIPPVSGG</sequence>
<dbReference type="CDD" id="cd00754">
    <property type="entry name" value="Ubl_MoaD"/>
    <property type="match status" value="1"/>
</dbReference>
<dbReference type="EMBL" id="MDKC01000023">
    <property type="protein sequence ID" value="ODG91464.1"/>
    <property type="molecule type" value="Genomic_DNA"/>
</dbReference>
<dbReference type="Gene3D" id="3.10.20.30">
    <property type="match status" value="1"/>
</dbReference>
<dbReference type="Pfam" id="PF02597">
    <property type="entry name" value="ThiS"/>
    <property type="match status" value="1"/>
</dbReference>
<dbReference type="Proteomes" id="UP000094580">
    <property type="component" value="Unassembled WGS sequence"/>
</dbReference>
<evidence type="ECO:0000256" key="1">
    <source>
        <dbReference type="ARBA" id="ARBA00022741"/>
    </source>
</evidence>
<keyword evidence="5" id="KW-1185">Reference proteome</keyword>
<dbReference type="InterPro" id="IPR003749">
    <property type="entry name" value="ThiS/MoaD-like"/>
</dbReference>
<gene>
    <name evidence="4" type="ORF">BED47_07350</name>
</gene>
<dbReference type="PANTHER" id="PTHR33359:SF1">
    <property type="entry name" value="MOLYBDOPTERIN SYNTHASE SULFUR CARRIER SUBUNIT"/>
    <property type="match status" value="1"/>
</dbReference>
<comment type="similarity">
    <text evidence="2">Belongs to the MoaD family.</text>
</comment>
<dbReference type="InterPro" id="IPR016155">
    <property type="entry name" value="Mopterin_synth/thiamin_S_b"/>
</dbReference>
<proteinExistence type="inferred from homology"/>
<comment type="caution">
    <text evidence="4">The sequence shown here is derived from an EMBL/GenBank/DDBJ whole genome shotgun (WGS) entry which is preliminary data.</text>
</comment>
<name>A0ABX2ZSM6_9BACI</name>
<dbReference type="PANTHER" id="PTHR33359">
    <property type="entry name" value="MOLYBDOPTERIN SYNTHASE SULFUR CARRIER SUBUNIT"/>
    <property type="match status" value="1"/>
</dbReference>
<dbReference type="RefSeq" id="WP_069034224.1">
    <property type="nucleotide sequence ID" value="NZ_MDKC01000023.1"/>
</dbReference>
<keyword evidence="1" id="KW-0547">Nucleotide-binding</keyword>
<evidence type="ECO:0000256" key="3">
    <source>
        <dbReference type="ARBA" id="ARBA00024247"/>
    </source>
</evidence>
<dbReference type="SUPFAM" id="SSF54285">
    <property type="entry name" value="MoaD/ThiS"/>
    <property type="match status" value="1"/>
</dbReference>